<dbReference type="STRING" id="398767.Glov_0044"/>
<name>B3E9B6_TRIL1</name>
<dbReference type="eggNOG" id="COG3221">
    <property type="taxonomic scope" value="Bacteria"/>
</dbReference>
<keyword evidence="3" id="KW-1185">Reference proteome</keyword>
<dbReference type="AlphaFoldDB" id="B3E9B6"/>
<dbReference type="Proteomes" id="UP000002420">
    <property type="component" value="Chromosome"/>
</dbReference>
<dbReference type="PANTHER" id="PTHR35841">
    <property type="entry name" value="PHOSPHONATES-BINDING PERIPLASMIC PROTEIN"/>
    <property type="match status" value="1"/>
</dbReference>
<dbReference type="HOGENOM" id="CLU_958971_0_0_7"/>
<evidence type="ECO:0000313" key="2">
    <source>
        <dbReference type="EMBL" id="ACD93782.1"/>
    </source>
</evidence>
<keyword evidence="1" id="KW-0732">Signal</keyword>
<dbReference type="EMBL" id="CP001089">
    <property type="protein sequence ID" value="ACD93782.1"/>
    <property type="molecule type" value="Genomic_DNA"/>
</dbReference>
<protein>
    <submittedName>
        <fullName evidence="2">ABC-type phosphate/phosphonate transport system periplasmic component-like protein</fullName>
    </submittedName>
</protein>
<dbReference type="PANTHER" id="PTHR35841:SF1">
    <property type="entry name" value="PHOSPHONATES-BINDING PERIPLASMIC PROTEIN"/>
    <property type="match status" value="1"/>
</dbReference>
<gene>
    <name evidence="2" type="ordered locus">Glov_0044</name>
</gene>
<feature type="chain" id="PRO_5002787679" evidence="1">
    <location>
        <begin position="29"/>
        <end position="290"/>
    </location>
</feature>
<feature type="signal peptide" evidence="1">
    <location>
        <begin position="1"/>
        <end position="28"/>
    </location>
</feature>
<proteinExistence type="predicted"/>
<dbReference type="SUPFAM" id="SSF53850">
    <property type="entry name" value="Periplasmic binding protein-like II"/>
    <property type="match status" value="1"/>
</dbReference>
<accession>B3E9B6</accession>
<sequence>MILPRISFLIVTCLLCALLTLENGPCFAAEPAKNEYVLGVFPFLPTANLEGIFAPIAAELSRALGKPVRLRLTSSYGSFIAALKDQSFDIIHVHPFDYVQFGRPKGYHPLVARSEDLFAQFSVKINAPITKLADLKGKRLGTPPATGAVTYLALDAVHKAGLTPGKNLTVQHFPNHLACLQQLQIGTVDSCATSASTLKTFESQFGLPLKRIGHSLSIPHTLFAAHTRIPAADREIIKKTLLSSSLAQVDPQLRQLFIESGDAATGSYFKAVGDRDYDSTRRILRQLGSR</sequence>
<dbReference type="Pfam" id="PF12974">
    <property type="entry name" value="Phosphonate-bd"/>
    <property type="match status" value="1"/>
</dbReference>
<evidence type="ECO:0000313" key="3">
    <source>
        <dbReference type="Proteomes" id="UP000002420"/>
    </source>
</evidence>
<dbReference type="Gene3D" id="3.40.190.10">
    <property type="entry name" value="Periplasmic binding protein-like II"/>
    <property type="match status" value="2"/>
</dbReference>
<organism evidence="2 3">
    <name type="scientific">Trichlorobacter lovleyi (strain ATCC BAA-1151 / DSM 17278 / SZ)</name>
    <name type="common">Geobacter lovleyi</name>
    <dbReference type="NCBI Taxonomy" id="398767"/>
    <lineage>
        <taxon>Bacteria</taxon>
        <taxon>Pseudomonadati</taxon>
        <taxon>Thermodesulfobacteriota</taxon>
        <taxon>Desulfuromonadia</taxon>
        <taxon>Geobacterales</taxon>
        <taxon>Geobacteraceae</taxon>
        <taxon>Trichlorobacter</taxon>
    </lineage>
</organism>
<evidence type="ECO:0000256" key="1">
    <source>
        <dbReference type="SAM" id="SignalP"/>
    </source>
</evidence>
<reference evidence="2 3" key="1">
    <citation type="submission" date="2008-05" db="EMBL/GenBank/DDBJ databases">
        <title>Complete sequence of chromosome of Geobacter lovleyi SZ.</title>
        <authorList>
            <consortium name="US DOE Joint Genome Institute"/>
            <person name="Lucas S."/>
            <person name="Copeland A."/>
            <person name="Lapidus A."/>
            <person name="Glavina del Rio T."/>
            <person name="Dalin E."/>
            <person name="Tice H."/>
            <person name="Bruce D."/>
            <person name="Goodwin L."/>
            <person name="Pitluck S."/>
            <person name="Chertkov O."/>
            <person name="Meincke L."/>
            <person name="Brettin T."/>
            <person name="Detter J.C."/>
            <person name="Han C."/>
            <person name="Tapia R."/>
            <person name="Kuske C.R."/>
            <person name="Schmutz J."/>
            <person name="Larimer F."/>
            <person name="Land M."/>
            <person name="Hauser L."/>
            <person name="Kyrpides N."/>
            <person name="Mikhailova N."/>
            <person name="Sung Y."/>
            <person name="Fletcher K.E."/>
            <person name="Ritalahti K.M."/>
            <person name="Loeffler F.E."/>
            <person name="Richardson P."/>
        </authorList>
    </citation>
    <scope>NUCLEOTIDE SEQUENCE [LARGE SCALE GENOMIC DNA]</scope>
    <source>
        <strain evidence="3">ATCC BAA-1151 / DSM 17278 / SZ</strain>
    </source>
</reference>
<dbReference type="KEGG" id="glo:Glov_0044"/>
<dbReference type="RefSeq" id="WP_012468141.1">
    <property type="nucleotide sequence ID" value="NC_010814.1"/>
</dbReference>